<dbReference type="Proteomes" id="UP000249293">
    <property type="component" value="Chromosome 1"/>
</dbReference>
<dbReference type="RefSeq" id="XP_029319079.1">
    <property type="nucleotide sequence ID" value="XM_029463219.1"/>
</dbReference>
<feature type="compositionally biased region" description="Polar residues" evidence="1">
    <location>
        <begin position="383"/>
        <end position="399"/>
    </location>
</feature>
<sequence>MVTNNRGRMEDVSDTRKDTSDLSSSDNPDGDSRRFTHDNPNLSGDTHVKTDVSRDFEANSTSKVAKRNMKSTKKKGPKRKPGRPPGSLNRSTIARMKAEEEAIALFMSSDPDAPPFRSTGVSLGDPKHGISKHEVHDPVSTTSTTNVIHGPLRRDLQSNHLYSQPQHPSPQQPPHHQFHYFSQPYHQPPQVQMPQNNTSTSELHRAPIVPLPRVTNQFQYTENVDPSSEAASFYQTLPPQGMVFDPSASAIVPVYYQQPIAPLNHPQSVHQSFQDQKQPEYTLPFIRNGPTEHQVQEQNTNESFPSKQMPRNSTFGSNHSSSLYAPDRQLYGVPLNRIAPAVYSSSQLPYYHHQSQPQPQAQLQPQPSQMAISPILQQRRKTLLQQDDASNELSGIKNSGNDKIEKAEYENQRNEDAARDTKLKSYTQRLEFENNSKNTDNSEGERKLSVNSTLGQPTTASYQPLTYQTSLPSVQPLVKLHNPTRPTRTATSSSFSSGSTNSINTYQQTGYSQPSPPHSNIAQYKPRSGSGLEAGFLKYQHQNPPSQLGTTTPSQPYFASQLAATHQNQQPFTAFAHCTRISGSFPSPYVVFPGPQSRENTAINPENGSSILPGESPTTNDHLEPKNSANEANINESKHDIENGSNYERVDRTWND</sequence>
<feature type="region of interest" description="Disordered" evidence="1">
    <location>
        <begin position="293"/>
        <end position="321"/>
    </location>
</feature>
<feature type="region of interest" description="Disordered" evidence="1">
    <location>
        <begin position="160"/>
        <end position="201"/>
    </location>
</feature>
<dbReference type="EMBL" id="CP028773">
    <property type="protein sequence ID" value="AWU73602.1"/>
    <property type="molecule type" value="Genomic_DNA"/>
</dbReference>
<feature type="region of interest" description="Disordered" evidence="1">
    <location>
        <begin position="108"/>
        <end position="146"/>
    </location>
</feature>
<evidence type="ECO:0000256" key="1">
    <source>
        <dbReference type="SAM" id="MobiDB-lite"/>
    </source>
</evidence>
<accession>A0A2U9QX60</accession>
<feature type="compositionally biased region" description="Basic and acidic residues" evidence="1">
    <location>
        <begin position="400"/>
        <end position="423"/>
    </location>
</feature>
<feature type="compositionally biased region" description="Basic and acidic residues" evidence="1">
    <location>
        <begin position="636"/>
        <end position="656"/>
    </location>
</feature>
<feature type="compositionally biased region" description="Polar residues" evidence="1">
    <location>
        <begin position="424"/>
        <end position="441"/>
    </location>
</feature>
<feature type="compositionally biased region" description="Polar residues" evidence="1">
    <location>
        <begin position="449"/>
        <end position="460"/>
    </location>
</feature>
<feature type="compositionally biased region" description="Basic and acidic residues" evidence="1">
    <location>
        <begin position="46"/>
        <end position="57"/>
    </location>
</feature>
<dbReference type="KEGG" id="pkz:C5L36_0A02070"/>
<feature type="compositionally biased region" description="Polar residues" evidence="1">
    <location>
        <begin position="597"/>
        <end position="620"/>
    </location>
</feature>
<feature type="region of interest" description="Disordered" evidence="1">
    <location>
        <begin position="597"/>
        <end position="656"/>
    </location>
</feature>
<name>A0A2U9QX60_PICKU</name>
<feature type="compositionally biased region" description="Basic and acidic residues" evidence="1">
    <location>
        <begin position="7"/>
        <end position="20"/>
    </location>
</feature>
<feature type="compositionally biased region" description="Basic residues" evidence="1">
    <location>
        <begin position="64"/>
        <end position="82"/>
    </location>
</feature>
<dbReference type="AlphaFoldDB" id="A0A2U9QX60"/>
<evidence type="ECO:0000313" key="3">
    <source>
        <dbReference type="Proteomes" id="UP000249293"/>
    </source>
</evidence>
<feature type="compositionally biased region" description="Low complexity" evidence="1">
    <location>
        <begin position="483"/>
        <end position="505"/>
    </location>
</feature>
<reference evidence="2 3" key="1">
    <citation type="submission" date="2018-06" db="EMBL/GenBank/DDBJ databases">
        <title>Population genomics shows no distinction between pathogenic Candida krusei and environmental Pichia kudriavzevii: One species, four names.</title>
        <authorList>
            <person name="Douglass A.P."/>
            <person name="Offei B."/>
            <person name="Braun-Galleani S."/>
            <person name="Coughlan A.Y."/>
            <person name="Martos A."/>
            <person name="Ortiz-Merino R.A."/>
            <person name="Byrne K.P."/>
            <person name="Wolfe K.H."/>
        </authorList>
    </citation>
    <scope>NUCLEOTIDE SEQUENCE [LARGE SCALE GENOMIC DNA]</scope>
    <source>
        <strain evidence="2 3">CBS573</strain>
    </source>
</reference>
<gene>
    <name evidence="2" type="ORF">C5L36_0A02070</name>
</gene>
<dbReference type="GeneID" id="40381312"/>
<feature type="region of interest" description="Disordered" evidence="1">
    <location>
        <begin position="380"/>
        <end position="460"/>
    </location>
</feature>
<proteinExistence type="predicted"/>
<organism evidence="2 3">
    <name type="scientific">Pichia kudriavzevii</name>
    <name type="common">Yeast</name>
    <name type="synonym">Issatchenkia orientalis</name>
    <dbReference type="NCBI Taxonomy" id="4909"/>
    <lineage>
        <taxon>Eukaryota</taxon>
        <taxon>Fungi</taxon>
        <taxon>Dikarya</taxon>
        <taxon>Ascomycota</taxon>
        <taxon>Saccharomycotina</taxon>
        <taxon>Pichiomycetes</taxon>
        <taxon>Pichiales</taxon>
        <taxon>Pichiaceae</taxon>
        <taxon>Pichia</taxon>
    </lineage>
</organism>
<protein>
    <submittedName>
        <fullName evidence="2">Uncharacterized protein</fullName>
    </submittedName>
</protein>
<evidence type="ECO:0000313" key="2">
    <source>
        <dbReference type="EMBL" id="AWU73602.1"/>
    </source>
</evidence>
<feature type="region of interest" description="Disordered" evidence="1">
    <location>
        <begin position="1"/>
        <end position="96"/>
    </location>
</feature>
<feature type="compositionally biased region" description="Basic and acidic residues" evidence="1">
    <location>
        <begin position="125"/>
        <end position="137"/>
    </location>
</feature>
<feature type="compositionally biased region" description="Polar residues" evidence="1">
    <location>
        <begin position="189"/>
        <end position="201"/>
    </location>
</feature>
<dbReference type="VEuPathDB" id="FungiDB:C5L36_0A02070"/>
<feature type="compositionally biased region" description="Polar residues" evidence="1">
    <location>
        <begin position="506"/>
        <end position="521"/>
    </location>
</feature>
<keyword evidence="3" id="KW-1185">Reference proteome</keyword>
<feature type="region of interest" description="Disordered" evidence="1">
    <location>
        <begin position="478"/>
        <end position="521"/>
    </location>
</feature>